<keyword evidence="1" id="KW-0812">Transmembrane</keyword>
<feature type="transmembrane region" description="Helical" evidence="1">
    <location>
        <begin position="70"/>
        <end position="95"/>
    </location>
</feature>
<feature type="non-terminal residue" evidence="2">
    <location>
        <position position="1"/>
    </location>
</feature>
<evidence type="ECO:0008006" key="3">
    <source>
        <dbReference type="Google" id="ProtNLM"/>
    </source>
</evidence>
<dbReference type="EMBL" id="UINC01064141">
    <property type="protein sequence ID" value="SVB92515.1"/>
    <property type="molecule type" value="Genomic_DNA"/>
</dbReference>
<keyword evidence="1" id="KW-0472">Membrane</keyword>
<reference evidence="2" key="1">
    <citation type="submission" date="2018-05" db="EMBL/GenBank/DDBJ databases">
        <authorList>
            <person name="Lanie J.A."/>
            <person name="Ng W.-L."/>
            <person name="Kazmierczak K.M."/>
            <person name="Andrzejewski T.M."/>
            <person name="Davidsen T.M."/>
            <person name="Wayne K.J."/>
            <person name="Tettelin H."/>
            <person name="Glass J.I."/>
            <person name="Rusch D."/>
            <person name="Podicherti R."/>
            <person name="Tsui H.-C.T."/>
            <person name="Winkler M.E."/>
        </authorList>
    </citation>
    <scope>NUCLEOTIDE SEQUENCE</scope>
</reference>
<dbReference type="InterPro" id="IPR018688">
    <property type="entry name" value="PpoB2-like"/>
</dbReference>
<dbReference type="Pfam" id="PF09948">
    <property type="entry name" value="PpoB2"/>
    <property type="match status" value="1"/>
</dbReference>
<accession>A0A382HZH0</accession>
<protein>
    <recommendedName>
        <fullName evidence="3">DUF2182 domain-containing protein</fullName>
    </recommendedName>
</protein>
<sequence>VLGAACWVATIAWAVQMDMGLWGMPGTMGMSFPSFLAMWTLMMAAMMLSSMAPLAVAYRRTITSKRGLRLTAFGGGYLVAWGSTGTVAFTVAYLFGDMAVTRPTAAQALAVACFAGAGL</sequence>
<name>A0A382HZH0_9ZZZZ</name>
<evidence type="ECO:0000256" key="1">
    <source>
        <dbReference type="SAM" id="Phobius"/>
    </source>
</evidence>
<organism evidence="2">
    <name type="scientific">marine metagenome</name>
    <dbReference type="NCBI Taxonomy" id="408172"/>
    <lineage>
        <taxon>unclassified sequences</taxon>
        <taxon>metagenomes</taxon>
        <taxon>ecological metagenomes</taxon>
    </lineage>
</organism>
<dbReference type="AlphaFoldDB" id="A0A382HZH0"/>
<feature type="transmembrane region" description="Helical" evidence="1">
    <location>
        <begin position="38"/>
        <end position="58"/>
    </location>
</feature>
<evidence type="ECO:0000313" key="2">
    <source>
        <dbReference type="EMBL" id="SVB92515.1"/>
    </source>
</evidence>
<proteinExistence type="predicted"/>
<keyword evidence="1" id="KW-1133">Transmembrane helix</keyword>
<gene>
    <name evidence="2" type="ORF">METZ01_LOCUS245369</name>
</gene>